<organism evidence="3 4">
    <name type="scientific">Sphaeroforma arctica JP610</name>
    <dbReference type="NCBI Taxonomy" id="667725"/>
    <lineage>
        <taxon>Eukaryota</taxon>
        <taxon>Ichthyosporea</taxon>
        <taxon>Ichthyophonida</taxon>
        <taxon>Sphaeroforma</taxon>
    </lineage>
</organism>
<evidence type="ECO:0000313" key="3">
    <source>
        <dbReference type="EMBL" id="KNC75771.1"/>
    </source>
</evidence>
<protein>
    <submittedName>
        <fullName evidence="3">Uncharacterized protein</fullName>
    </submittedName>
</protein>
<feature type="region of interest" description="Disordered" evidence="2">
    <location>
        <begin position="283"/>
        <end position="309"/>
    </location>
</feature>
<feature type="region of interest" description="Disordered" evidence="2">
    <location>
        <begin position="336"/>
        <end position="428"/>
    </location>
</feature>
<dbReference type="AlphaFoldDB" id="A0A0L0FH19"/>
<feature type="coiled-coil region" evidence="1">
    <location>
        <begin position="65"/>
        <end position="124"/>
    </location>
</feature>
<keyword evidence="1" id="KW-0175">Coiled coil</keyword>
<evidence type="ECO:0000313" key="4">
    <source>
        <dbReference type="Proteomes" id="UP000054560"/>
    </source>
</evidence>
<keyword evidence="4" id="KW-1185">Reference proteome</keyword>
<evidence type="ECO:0000256" key="1">
    <source>
        <dbReference type="SAM" id="Coils"/>
    </source>
</evidence>
<proteinExistence type="predicted"/>
<sequence length="428" mass="49345">MLVQMGYAPATSTYMESGEKDTHISAYDCLSFVIAEYHKLDEQQQKYKTAWESQEAQMTVQFNKQQSLLEKLKKAEYEVANLTQSLAEHRRKAIAMETKRVKELQDQEKVINKLRQANSQLEYRNKRKMIESEDTKDRLRQVLQKRNTGLSTIRMISGVWDRTSSIKGAAHLESDTPASNKTFGITYELEKRHENEVKYLFHDNEALRDIIRTLAENYNQLLNSFLDAKAENNEDMDISTIADLREIFPLDDCFYFIPAGQLHQRINEILSQSHDGLSHIDEDISLENDSDSENDDVETKRKTAYTPTSADAERYRRVIAAQKKMIEELLNMQDATIDDTDNEGDENDIVDNDLPGEGLNNETLNGRSNEETRLNADIVMQDDGTEDTQNYQKRNKAPKKLQDTDDQTYIQSHAPLEDVQTPMSHRTS</sequence>
<name>A0A0L0FH19_9EUKA</name>
<feature type="compositionally biased region" description="Acidic residues" evidence="2">
    <location>
        <begin position="336"/>
        <end position="351"/>
    </location>
</feature>
<gene>
    <name evidence="3" type="ORF">SARC_11711</name>
</gene>
<dbReference type="RefSeq" id="XP_014149673.1">
    <property type="nucleotide sequence ID" value="XM_014294198.1"/>
</dbReference>
<dbReference type="Proteomes" id="UP000054560">
    <property type="component" value="Unassembled WGS sequence"/>
</dbReference>
<accession>A0A0L0FH19</accession>
<dbReference type="GeneID" id="25912215"/>
<feature type="compositionally biased region" description="Acidic residues" evidence="2">
    <location>
        <begin position="283"/>
        <end position="296"/>
    </location>
</feature>
<dbReference type="EMBL" id="KQ243431">
    <property type="protein sequence ID" value="KNC75771.1"/>
    <property type="molecule type" value="Genomic_DNA"/>
</dbReference>
<evidence type="ECO:0000256" key="2">
    <source>
        <dbReference type="SAM" id="MobiDB-lite"/>
    </source>
</evidence>
<reference evidence="3 4" key="1">
    <citation type="submission" date="2011-02" db="EMBL/GenBank/DDBJ databases">
        <title>The Genome Sequence of Sphaeroforma arctica JP610.</title>
        <authorList>
            <consortium name="The Broad Institute Genome Sequencing Platform"/>
            <person name="Russ C."/>
            <person name="Cuomo C."/>
            <person name="Young S.K."/>
            <person name="Zeng Q."/>
            <person name="Gargeya S."/>
            <person name="Alvarado L."/>
            <person name="Berlin A."/>
            <person name="Chapman S.B."/>
            <person name="Chen Z."/>
            <person name="Freedman E."/>
            <person name="Gellesch M."/>
            <person name="Goldberg J."/>
            <person name="Griggs A."/>
            <person name="Gujja S."/>
            <person name="Heilman E."/>
            <person name="Heiman D."/>
            <person name="Howarth C."/>
            <person name="Mehta T."/>
            <person name="Neiman D."/>
            <person name="Pearson M."/>
            <person name="Roberts A."/>
            <person name="Saif S."/>
            <person name="Shea T."/>
            <person name="Shenoy N."/>
            <person name="Sisk P."/>
            <person name="Stolte C."/>
            <person name="Sykes S."/>
            <person name="White J."/>
            <person name="Yandava C."/>
            <person name="Burger G."/>
            <person name="Gray M.W."/>
            <person name="Holland P.W.H."/>
            <person name="King N."/>
            <person name="Lang F.B.F."/>
            <person name="Roger A.J."/>
            <person name="Ruiz-Trillo I."/>
            <person name="Haas B."/>
            <person name="Nusbaum C."/>
            <person name="Birren B."/>
        </authorList>
    </citation>
    <scope>NUCLEOTIDE SEQUENCE [LARGE SCALE GENOMIC DNA]</scope>
    <source>
        <strain evidence="3 4">JP610</strain>
    </source>
</reference>